<dbReference type="AlphaFoldDB" id="A0A2U2HHN2"/>
<dbReference type="Proteomes" id="UP000241421">
    <property type="component" value="Unassembled WGS sequence"/>
</dbReference>
<evidence type="ECO:0000313" key="2">
    <source>
        <dbReference type="Proteomes" id="UP000241421"/>
    </source>
</evidence>
<dbReference type="Pfam" id="PF12244">
    <property type="entry name" value="DUF3606"/>
    <property type="match status" value="1"/>
</dbReference>
<keyword evidence="2" id="KW-1185">Reference proteome</keyword>
<dbReference type="OrthoDB" id="7030114at2"/>
<sequence length="68" mass="7613">MSDNVLEPGPQDYDRVNVNVEAELAYWTKQFGVSRQRLARAIEAVGPRIPDLERELGVPLSRPAPPAR</sequence>
<reference evidence="1 2" key="1">
    <citation type="submission" date="2018-04" db="EMBL/GenBank/DDBJ databases">
        <title>Massilia violaceinigra sp. nov., a novel purple-pigmented bacterium isolated from Tianshan glacier, Xinjiang, China.</title>
        <authorList>
            <person name="Wang H."/>
        </authorList>
    </citation>
    <scope>NUCLEOTIDE SEQUENCE [LARGE SCALE GENOMIC DNA]</scope>
    <source>
        <strain evidence="1 2">B448-2</strain>
    </source>
</reference>
<comment type="caution">
    <text evidence="1">The sequence shown here is derived from an EMBL/GenBank/DDBJ whole genome shotgun (WGS) entry which is preliminary data.</text>
</comment>
<dbReference type="InterPro" id="IPR022037">
    <property type="entry name" value="DUF3606"/>
</dbReference>
<protein>
    <submittedName>
        <fullName evidence="1">DUF3606 domain-containing protein</fullName>
    </submittedName>
</protein>
<dbReference type="RefSeq" id="WP_106758678.1">
    <property type="nucleotide sequence ID" value="NZ_PXWF02000254.1"/>
</dbReference>
<name>A0A2U2HHN2_9BURK</name>
<accession>A0A2U2HHN2</accession>
<dbReference type="EMBL" id="PXWF02000254">
    <property type="protein sequence ID" value="PWF45427.1"/>
    <property type="molecule type" value="Genomic_DNA"/>
</dbReference>
<organism evidence="1 2">
    <name type="scientific">Massilia glaciei</name>
    <dbReference type="NCBI Taxonomy" id="1524097"/>
    <lineage>
        <taxon>Bacteria</taxon>
        <taxon>Pseudomonadati</taxon>
        <taxon>Pseudomonadota</taxon>
        <taxon>Betaproteobacteria</taxon>
        <taxon>Burkholderiales</taxon>
        <taxon>Oxalobacteraceae</taxon>
        <taxon>Telluria group</taxon>
        <taxon>Massilia</taxon>
    </lineage>
</organism>
<evidence type="ECO:0000313" key="1">
    <source>
        <dbReference type="EMBL" id="PWF45427.1"/>
    </source>
</evidence>
<proteinExistence type="predicted"/>
<gene>
    <name evidence="1" type="ORF">C7C56_017615</name>
</gene>